<organism evidence="1 2">
    <name type="scientific">Agrobacterium phage Atu_ph07</name>
    <dbReference type="NCBI Taxonomy" id="2024264"/>
    <lineage>
        <taxon>Viruses</taxon>
        <taxon>Duplodnaviria</taxon>
        <taxon>Heunggongvirae</taxon>
        <taxon>Uroviricota</taxon>
        <taxon>Caudoviricetes</taxon>
        <taxon>Polybotosvirus</taxon>
        <taxon>Polybotosvirus Atuph07</taxon>
    </lineage>
</organism>
<sequence length="232" mass="27485">MSIPTQVEAYNFINEFLSEITPFVENEFDIKIDFTPVITNKDLKYYGRAGYVNGRQTFRLNIGALLKYQVNAYREYKALDRFYGIGSFATEDWREWLKALILHEMSHVIQFSLPNQKTDLHIYGRRFKRLGFFENGHGDFFRRIYKILRNEFLPGKEPLREDIKAFSGKEYKRKTFIQSHPMVGGEFETSLGKVVVLSYHTNRPKYPFVIRTETGKKYKVYEHFLQNSKNEG</sequence>
<protein>
    <submittedName>
        <fullName evidence="1">Uncharacterized protein</fullName>
    </submittedName>
</protein>
<proteinExistence type="predicted"/>
<evidence type="ECO:0000313" key="2">
    <source>
        <dbReference type="Proteomes" id="UP000223025"/>
    </source>
</evidence>
<reference evidence="1 2" key="1">
    <citation type="submission" date="2017-06" db="EMBL/GenBank/DDBJ databases">
        <authorList>
            <person name="Kim H.J."/>
            <person name="Triplett B.A."/>
        </authorList>
    </citation>
    <scope>NUCLEOTIDE SEQUENCE [LARGE SCALE GENOMIC DNA]</scope>
</reference>
<keyword evidence="2" id="KW-1185">Reference proteome</keyword>
<dbReference type="KEGG" id="vg:40088187"/>
<name>A0A2L0UZK9_9CAUD</name>
<accession>A0A2L0UZK9</accession>
<dbReference type="Proteomes" id="UP000223025">
    <property type="component" value="Segment"/>
</dbReference>
<dbReference type="RefSeq" id="YP_009611849.1">
    <property type="nucleotide sequence ID" value="NC_042013.1"/>
</dbReference>
<dbReference type="GeneID" id="40088187"/>
<evidence type="ECO:0000313" key="1">
    <source>
        <dbReference type="EMBL" id="AUZ94966.1"/>
    </source>
</evidence>
<dbReference type="EMBL" id="MF403008">
    <property type="protein sequence ID" value="AUZ94966.1"/>
    <property type="molecule type" value="Genomic_DNA"/>
</dbReference>